<dbReference type="AlphaFoldDB" id="A0A2S8SX24"/>
<keyword evidence="6" id="KW-0328">Glycosyltransferase</keyword>
<dbReference type="InterPro" id="IPR003835">
    <property type="entry name" value="Glyco_trans_19"/>
</dbReference>
<sequence length="383" mass="41986">MKKLFFSAGDLSGDFHCSLLIHELLQRHPDWQIFALGGAQMKAAGAQIIGDTSELGVIGFTSALATLPRTLKLRSLALHFLWKSKPDAAILCDWGGFNTRILPDLNRLNIPVCYYFPPRSWQKRGDGGLQIAPHCARIATPFQWSAQRLNEAGGKATWVGHPILETLGDSTKNEVRRKEVRAELGVAPHQKLIALLPGSRALERRIIAPHVAGAVRILKQKFDASFFVAATSGTTSKLQKIFGADAQIVENRTFDLLRAADAAIVKSGTSTLEAAALDCPQVVVYDVPALIRAQVRLTRLQKKVPFVAMPNIIVEREIAPELLGDDCRAPKIAAALSKLLESEQVRAQMRQDYALVRAALGEGLPYTATHRTADLIELLAEKR</sequence>
<comment type="catalytic activity">
    <reaction evidence="9">
        <text>a lipid X + a UDP-2-N,3-O-bis[(3R)-3-hydroxyacyl]-alpha-D-glucosamine = a lipid A disaccharide + UDP + H(+)</text>
        <dbReference type="Rhea" id="RHEA:67828"/>
        <dbReference type="ChEBI" id="CHEBI:15378"/>
        <dbReference type="ChEBI" id="CHEBI:58223"/>
        <dbReference type="ChEBI" id="CHEBI:137748"/>
        <dbReference type="ChEBI" id="CHEBI:176338"/>
        <dbReference type="ChEBI" id="CHEBI:176343"/>
        <dbReference type="EC" id="2.4.1.182"/>
    </reaction>
</comment>
<evidence type="ECO:0000313" key="10">
    <source>
        <dbReference type="EMBL" id="PQV65352.1"/>
    </source>
</evidence>
<dbReference type="EMBL" id="NIGF01000001">
    <property type="protein sequence ID" value="PQV65352.1"/>
    <property type="molecule type" value="Genomic_DNA"/>
</dbReference>
<evidence type="ECO:0000256" key="5">
    <source>
        <dbReference type="ARBA" id="ARBA00022556"/>
    </source>
</evidence>
<dbReference type="EC" id="2.4.1.182" evidence="2"/>
<dbReference type="RefSeq" id="WP_105482096.1">
    <property type="nucleotide sequence ID" value="NZ_NIGF01000001.1"/>
</dbReference>
<proteinExistence type="predicted"/>
<evidence type="ECO:0000256" key="8">
    <source>
        <dbReference type="ARBA" id="ARBA00023098"/>
    </source>
</evidence>
<evidence type="ECO:0000256" key="6">
    <source>
        <dbReference type="ARBA" id="ARBA00022676"/>
    </source>
</evidence>
<keyword evidence="5" id="KW-0441">Lipid A biosynthesis</keyword>
<accession>A0A2S8SX24</accession>
<evidence type="ECO:0000256" key="3">
    <source>
        <dbReference type="ARBA" id="ARBA00020902"/>
    </source>
</evidence>
<evidence type="ECO:0000256" key="9">
    <source>
        <dbReference type="ARBA" id="ARBA00048975"/>
    </source>
</evidence>
<dbReference type="InParanoid" id="A0A2S8SX24"/>
<keyword evidence="11" id="KW-1185">Reference proteome</keyword>
<keyword evidence="8" id="KW-0443">Lipid metabolism</keyword>
<evidence type="ECO:0000256" key="7">
    <source>
        <dbReference type="ARBA" id="ARBA00022679"/>
    </source>
</evidence>
<keyword evidence="7" id="KW-0808">Transferase</keyword>
<dbReference type="PANTHER" id="PTHR30372">
    <property type="entry name" value="LIPID-A-DISACCHARIDE SYNTHASE"/>
    <property type="match status" value="1"/>
</dbReference>
<dbReference type="Gene3D" id="3.40.50.2000">
    <property type="entry name" value="Glycogen Phosphorylase B"/>
    <property type="match status" value="1"/>
</dbReference>
<comment type="caution">
    <text evidence="10">The sequence shown here is derived from an EMBL/GenBank/DDBJ whole genome shotgun (WGS) entry which is preliminary data.</text>
</comment>
<evidence type="ECO:0000313" key="11">
    <source>
        <dbReference type="Proteomes" id="UP000237684"/>
    </source>
</evidence>
<dbReference type="Proteomes" id="UP000237684">
    <property type="component" value="Unassembled WGS sequence"/>
</dbReference>
<gene>
    <name evidence="10" type="ORF">B1R32_10192</name>
</gene>
<reference evidence="10 11" key="1">
    <citation type="journal article" date="2018" name="Syst. Appl. Microbiol.">
        <title>Abditibacterium utsteinense sp. nov., the first cultivated member of candidate phylum FBP, isolated from ice-free Antarctic soil samples.</title>
        <authorList>
            <person name="Tahon G."/>
            <person name="Tytgat B."/>
            <person name="Lebbe L."/>
            <person name="Carlier A."/>
            <person name="Willems A."/>
        </authorList>
    </citation>
    <scope>NUCLEOTIDE SEQUENCE [LARGE SCALE GENOMIC DNA]</scope>
    <source>
        <strain evidence="10 11">LMG 29911</strain>
    </source>
</reference>
<dbReference type="GO" id="GO:0008915">
    <property type="term" value="F:lipid-A-disaccharide synthase activity"/>
    <property type="evidence" value="ECO:0007669"/>
    <property type="project" value="UniProtKB-EC"/>
</dbReference>
<dbReference type="OrthoDB" id="9801642at2"/>
<dbReference type="PANTHER" id="PTHR30372:SF4">
    <property type="entry name" value="LIPID-A-DISACCHARIDE SYNTHASE, MITOCHONDRIAL-RELATED"/>
    <property type="match status" value="1"/>
</dbReference>
<dbReference type="SUPFAM" id="SSF53756">
    <property type="entry name" value="UDP-Glycosyltransferase/glycogen phosphorylase"/>
    <property type="match status" value="1"/>
</dbReference>
<dbReference type="GO" id="GO:0005543">
    <property type="term" value="F:phospholipid binding"/>
    <property type="evidence" value="ECO:0007669"/>
    <property type="project" value="TreeGrafter"/>
</dbReference>
<dbReference type="GO" id="GO:0016020">
    <property type="term" value="C:membrane"/>
    <property type="evidence" value="ECO:0007669"/>
    <property type="project" value="GOC"/>
</dbReference>
<evidence type="ECO:0000256" key="1">
    <source>
        <dbReference type="ARBA" id="ARBA00002056"/>
    </source>
</evidence>
<evidence type="ECO:0000256" key="2">
    <source>
        <dbReference type="ARBA" id="ARBA00012687"/>
    </source>
</evidence>
<dbReference type="GO" id="GO:0009245">
    <property type="term" value="P:lipid A biosynthetic process"/>
    <property type="evidence" value="ECO:0007669"/>
    <property type="project" value="UniProtKB-KW"/>
</dbReference>
<name>A0A2S8SX24_9BACT</name>
<comment type="function">
    <text evidence="1">Condensation of UDP-2,3-diacylglucosamine and 2,3-diacylglucosamine-1-phosphate to form lipid A disaccharide, a precursor of lipid A, a phosphorylated glycolipid that anchors the lipopolysaccharide to the outer membrane of the cell.</text>
</comment>
<dbReference type="Pfam" id="PF02684">
    <property type="entry name" value="LpxB"/>
    <property type="match status" value="1"/>
</dbReference>
<evidence type="ECO:0000256" key="4">
    <source>
        <dbReference type="ARBA" id="ARBA00022516"/>
    </source>
</evidence>
<organism evidence="10 11">
    <name type="scientific">Abditibacterium utsteinense</name>
    <dbReference type="NCBI Taxonomy" id="1960156"/>
    <lineage>
        <taxon>Bacteria</taxon>
        <taxon>Pseudomonadati</taxon>
        <taxon>Abditibacteriota</taxon>
        <taxon>Abditibacteriia</taxon>
        <taxon>Abditibacteriales</taxon>
        <taxon>Abditibacteriaceae</taxon>
        <taxon>Abditibacterium</taxon>
    </lineage>
</organism>
<protein>
    <recommendedName>
        <fullName evidence="3">Lipid-A-disaccharide synthase</fullName>
        <ecNumber evidence="2">2.4.1.182</ecNumber>
    </recommendedName>
</protein>
<keyword evidence="4" id="KW-0444">Lipid biosynthesis</keyword>